<dbReference type="Proteomes" id="UP000234483">
    <property type="component" value="Unassembled WGS sequence"/>
</dbReference>
<dbReference type="AlphaFoldDB" id="A0A2N5CX96"/>
<evidence type="ECO:0000313" key="3">
    <source>
        <dbReference type="Proteomes" id="UP000234483"/>
    </source>
</evidence>
<keyword evidence="4" id="KW-1185">Reference proteome</keyword>
<evidence type="ECO:0000313" key="2">
    <source>
        <dbReference type="EMBL" id="PLR18422.1"/>
    </source>
</evidence>
<accession>A0A2N5CX96</accession>
<evidence type="ECO:0000313" key="1">
    <source>
        <dbReference type="EMBL" id="AYV47581.1"/>
    </source>
</evidence>
<protein>
    <submittedName>
        <fullName evidence="2">Uncharacterized protein</fullName>
    </submittedName>
</protein>
<reference evidence="1 4" key="2">
    <citation type="submission" date="2018-01" db="EMBL/GenBank/DDBJ databases">
        <title>Complete genome sequence of Caulobacter flavus RHGG3.</title>
        <authorList>
            <person name="Yang E."/>
        </authorList>
    </citation>
    <scope>NUCLEOTIDE SEQUENCE [LARGE SCALE GENOMIC DNA]</scope>
    <source>
        <strain evidence="1 4">RHGG3</strain>
    </source>
</reference>
<reference evidence="2 3" key="1">
    <citation type="submission" date="2017-12" db="EMBL/GenBank/DDBJ databases">
        <title>The genome sequence of Caulobacter flavus CGMCC1 15093.</title>
        <authorList>
            <person name="Gao J."/>
            <person name="Mao X."/>
            <person name="Sun J."/>
        </authorList>
    </citation>
    <scope>NUCLEOTIDE SEQUENCE [LARGE SCALE GENOMIC DNA]</scope>
    <source>
        <strain evidence="2 3">CGMCC1 15093</strain>
    </source>
</reference>
<proteinExistence type="predicted"/>
<dbReference type="RefSeq" id="WP_101712231.1">
    <property type="nucleotide sequence ID" value="NZ_CP026100.1"/>
</dbReference>
<dbReference type="Proteomes" id="UP000281192">
    <property type="component" value="Chromosome"/>
</dbReference>
<organism evidence="2 3">
    <name type="scientific">Caulobacter flavus</name>
    <dbReference type="NCBI Taxonomy" id="1679497"/>
    <lineage>
        <taxon>Bacteria</taxon>
        <taxon>Pseudomonadati</taxon>
        <taxon>Pseudomonadota</taxon>
        <taxon>Alphaproteobacteria</taxon>
        <taxon>Caulobacterales</taxon>
        <taxon>Caulobacteraceae</taxon>
        <taxon>Caulobacter</taxon>
    </lineage>
</organism>
<dbReference type="OrthoDB" id="7193532at2"/>
<gene>
    <name evidence="1" type="ORF">C1707_15675</name>
    <name evidence="2" type="ORF">CFHF_06675</name>
</gene>
<dbReference type="EMBL" id="PJRQ01000011">
    <property type="protein sequence ID" value="PLR18422.1"/>
    <property type="molecule type" value="Genomic_DNA"/>
</dbReference>
<dbReference type="EMBL" id="CP026100">
    <property type="protein sequence ID" value="AYV47581.1"/>
    <property type="molecule type" value="Genomic_DNA"/>
</dbReference>
<evidence type="ECO:0000313" key="4">
    <source>
        <dbReference type="Proteomes" id="UP000281192"/>
    </source>
</evidence>
<dbReference type="KEGG" id="cfh:C1707_15675"/>
<name>A0A2N5CX96_9CAUL</name>
<sequence length="194" mass="19635">MNARADRERLVAQARLLGCVGASAPVGPRAARLARRLIGRGPMADGEGAFAFADVAATPDWAAWPAGRRARLADFAAAAACTDVLRRSIDGKRLACVARRIGEPALDAILASPPGLVAAIPQAESALGGDETFSALGAGVLLAEAGARPALAARLSELFDVAPLAIDPDRGLSAAQAARGLFMAFEAGALEAAA</sequence>